<sequence length="274" mass="31823">MPTYITDYLNSLDLPFNLNDHDLIEHMIKAHIKFFNFSSINVILGEELSLEPEALFKRVINKRRGGYCFEHNKIFHLALKHLGFDVRPLIARVMLNGDPENGRSHRLTLLTLNKQQYIIDVGFGVMTPRTLIPLVKGASLEIPFAKYQVEFDESDTYRVIKTDDIKPVILYRLDLSESTETDCDISHFYSHKHKNAAFVNHLVVSRIEKNQRYLIRNLTFTHFDELNNIEHINKVTSANALQQILLNTFNINITDKEAELLFLHQNKYLTKLAA</sequence>
<dbReference type="InterPro" id="IPR038765">
    <property type="entry name" value="Papain-like_cys_pep_sf"/>
</dbReference>
<comment type="similarity">
    <text evidence="1 2">Belongs to the arylamine N-acetyltransferase family.</text>
</comment>
<evidence type="ECO:0000313" key="3">
    <source>
        <dbReference type="EMBL" id="SFD33015.1"/>
    </source>
</evidence>
<dbReference type="Proteomes" id="UP000198862">
    <property type="component" value="Unassembled WGS sequence"/>
</dbReference>
<organism evidence="3 4">
    <name type="scientific">Pseudoalteromonas denitrificans DSM 6059</name>
    <dbReference type="NCBI Taxonomy" id="1123010"/>
    <lineage>
        <taxon>Bacteria</taxon>
        <taxon>Pseudomonadati</taxon>
        <taxon>Pseudomonadota</taxon>
        <taxon>Gammaproteobacteria</taxon>
        <taxon>Alteromonadales</taxon>
        <taxon>Pseudoalteromonadaceae</taxon>
        <taxon>Pseudoalteromonas</taxon>
    </lineage>
</organism>
<gene>
    <name evidence="3" type="ORF">SAMN02745724_04220</name>
</gene>
<evidence type="ECO:0000256" key="1">
    <source>
        <dbReference type="ARBA" id="ARBA00006547"/>
    </source>
</evidence>
<keyword evidence="4" id="KW-1185">Reference proteome</keyword>
<reference evidence="3 4" key="1">
    <citation type="submission" date="2016-10" db="EMBL/GenBank/DDBJ databases">
        <authorList>
            <person name="de Groot N.N."/>
        </authorList>
    </citation>
    <scope>NUCLEOTIDE SEQUENCE [LARGE SCALE GENOMIC DNA]</scope>
    <source>
        <strain evidence="3 4">DSM 6059</strain>
    </source>
</reference>
<evidence type="ECO:0000313" key="4">
    <source>
        <dbReference type="Proteomes" id="UP000198862"/>
    </source>
</evidence>
<dbReference type="PANTHER" id="PTHR11786:SF0">
    <property type="entry name" value="ARYLAMINE N-ACETYLTRANSFERASE 4-RELATED"/>
    <property type="match status" value="1"/>
</dbReference>
<dbReference type="OrthoDB" id="7181050at2"/>
<dbReference type="RefSeq" id="WP_091989385.1">
    <property type="nucleotide sequence ID" value="NZ_FOLO01000049.1"/>
</dbReference>
<dbReference type="InterPro" id="IPR001447">
    <property type="entry name" value="Arylamine_N-AcTrfase"/>
</dbReference>
<name>A0A1I1RFD9_9GAMM</name>
<protein>
    <submittedName>
        <fullName evidence="3">N-hydroxyarylamine O-acetyltransferase</fullName>
    </submittedName>
</protein>
<proteinExistence type="inferred from homology"/>
<dbReference type="EMBL" id="FOLO01000049">
    <property type="protein sequence ID" value="SFD33015.1"/>
    <property type="molecule type" value="Genomic_DNA"/>
</dbReference>
<keyword evidence="3" id="KW-0808">Transferase</keyword>
<dbReference type="SUPFAM" id="SSF54001">
    <property type="entry name" value="Cysteine proteinases"/>
    <property type="match status" value="1"/>
</dbReference>
<accession>A0A1I1RFD9</accession>
<dbReference type="AlphaFoldDB" id="A0A1I1RFD9"/>
<dbReference type="GO" id="GO:0016407">
    <property type="term" value="F:acetyltransferase activity"/>
    <property type="evidence" value="ECO:0007669"/>
    <property type="project" value="InterPro"/>
</dbReference>
<dbReference type="Gene3D" id="3.30.2140.10">
    <property type="entry name" value="Arylamine N-acetyltransferase"/>
    <property type="match status" value="1"/>
</dbReference>
<dbReference type="PRINTS" id="PR01543">
    <property type="entry name" value="ANATRNSFRASE"/>
</dbReference>
<dbReference type="PANTHER" id="PTHR11786">
    <property type="entry name" value="N-HYDROXYARYLAMINE O-ACETYLTRANSFERASE"/>
    <property type="match status" value="1"/>
</dbReference>
<evidence type="ECO:0000256" key="2">
    <source>
        <dbReference type="RuleBase" id="RU003452"/>
    </source>
</evidence>
<dbReference type="STRING" id="1123010.SAMN02745724_04220"/>
<dbReference type="Gene3D" id="2.40.128.150">
    <property type="entry name" value="Cysteine proteinases"/>
    <property type="match status" value="1"/>
</dbReference>
<dbReference type="Pfam" id="PF00797">
    <property type="entry name" value="Acetyltransf_2"/>
    <property type="match status" value="1"/>
</dbReference>